<evidence type="ECO:0000313" key="3">
    <source>
        <dbReference type="Proteomes" id="UP001178354"/>
    </source>
</evidence>
<sequence>MAVYLIGEVTITDESWIPNYATNVHDIAHKHGGKYLSRSSNIKTVEGEECKANMIALVEFPTMEALEGFLNDPEYAEFRQSRIKGSISNLHVIDDSDAAGSIPYLKKG</sequence>
<dbReference type="InterPro" id="IPR011008">
    <property type="entry name" value="Dimeric_a/b-barrel"/>
</dbReference>
<feature type="domain" description="DUF1330" evidence="1">
    <location>
        <begin position="3"/>
        <end position="94"/>
    </location>
</feature>
<dbReference type="Pfam" id="PF07045">
    <property type="entry name" value="DUF1330"/>
    <property type="match status" value="1"/>
</dbReference>
<dbReference type="Gene3D" id="3.30.70.100">
    <property type="match status" value="1"/>
</dbReference>
<proteinExistence type="predicted"/>
<dbReference type="InterPro" id="IPR010753">
    <property type="entry name" value="DUF1330"/>
</dbReference>
<dbReference type="Proteomes" id="UP001178354">
    <property type="component" value="Unassembled WGS sequence"/>
</dbReference>
<comment type="caution">
    <text evidence="2">The sequence shown here is derived from an EMBL/GenBank/DDBJ whole genome shotgun (WGS) entry which is preliminary data.</text>
</comment>
<name>A0AAW8B3L7_9GAMM</name>
<dbReference type="EMBL" id="JAUUUU010000005">
    <property type="protein sequence ID" value="MDP1521166.1"/>
    <property type="molecule type" value="Genomic_DNA"/>
</dbReference>
<protein>
    <submittedName>
        <fullName evidence="2">DUF1330 domain-containing protein</fullName>
    </submittedName>
</protein>
<organism evidence="2 3">
    <name type="scientific">Porticoccus litoralis</name>
    <dbReference type="NCBI Taxonomy" id="434086"/>
    <lineage>
        <taxon>Bacteria</taxon>
        <taxon>Pseudomonadati</taxon>
        <taxon>Pseudomonadota</taxon>
        <taxon>Gammaproteobacteria</taxon>
        <taxon>Cellvibrionales</taxon>
        <taxon>Porticoccaceae</taxon>
        <taxon>Porticoccus</taxon>
    </lineage>
</organism>
<keyword evidence="3" id="KW-1185">Reference proteome</keyword>
<evidence type="ECO:0000259" key="1">
    <source>
        <dbReference type="Pfam" id="PF07045"/>
    </source>
</evidence>
<gene>
    <name evidence="2" type="ORF">Q8A57_09320</name>
</gene>
<reference evidence="2" key="2">
    <citation type="submission" date="2023-08" db="EMBL/GenBank/DDBJ databases">
        <authorList>
            <person name="Luo J."/>
        </authorList>
    </citation>
    <scope>NUCLEOTIDE SEQUENCE</scope>
    <source>
        <strain evidence="2">DSM 25064</strain>
    </source>
</reference>
<dbReference type="SUPFAM" id="SSF54909">
    <property type="entry name" value="Dimeric alpha+beta barrel"/>
    <property type="match status" value="1"/>
</dbReference>
<dbReference type="RefSeq" id="WP_305170830.1">
    <property type="nucleotide sequence ID" value="NZ_JAUUUU010000005.1"/>
</dbReference>
<dbReference type="PANTHER" id="PTHR41521:SF4">
    <property type="entry name" value="BLR0684 PROTEIN"/>
    <property type="match status" value="1"/>
</dbReference>
<accession>A0AAW8B3L7</accession>
<reference evidence="2" key="1">
    <citation type="journal article" date="2010" name="Int. J. Syst. Evol. Microbiol.">
        <title>Porticoccus litoralis gen. nov., sp. nov., a gammaproteobacterium isolated from the Yellow Sea.</title>
        <authorList>
            <person name="Oh H.M."/>
            <person name="Kim H."/>
            <person name="Kim K.M."/>
            <person name="Min G.S."/>
            <person name="Cho J.C."/>
        </authorList>
    </citation>
    <scope>NUCLEOTIDE SEQUENCE</scope>
    <source>
        <strain evidence="2">DSM 25064</strain>
    </source>
</reference>
<dbReference type="PANTHER" id="PTHR41521">
    <property type="match status" value="1"/>
</dbReference>
<evidence type="ECO:0000313" key="2">
    <source>
        <dbReference type="EMBL" id="MDP1521166.1"/>
    </source>
</evidence>
<dbReference type="AlphaFoldDB" id="A0AAW8B3L7"/>